<gene>
    <name evidence="2" type="ORF">DSCO28_55790</name>
    <name evidence="3" type="ORF">DSCO28_56110</name>
    <name evidence="4" type="ORF">DSCO28_68430</name>
</gene>
<dbReference type="EMBL" id="AP021876">
    <property type="protein sequence ID" value="BBO85013.1"/>
    <property type="molecule type" value="Genomic_DNA"/>
</dbReference>
<dbReference type="KEGG" id="dov:DSCO28_68430"/>
<evidence type="ECO:0000313" key="3">
    <source>
        <dbReference type="EMBL" id="BBO85045.1"/>
    </source>
</evidence>
<dbReference type="KEGG" id="dov:DSCO28_55790"/>
<dbReference type="EMBL" id="AP021876">
    <property type="protein sequence ID" value="BBO85045.1"/>
    <property type="molecule type" value="Genomic_DNA"/>
</dbReference>
<dbReference type="AlphaFoldDB" id="A0A5K7ZXP3"/>
<proteinExistence type="predicted"/>
<dbReference type="KEGG" id="dov:DSCO28_56110"/>
<feature type="compositionally biased region" description="Basic residues" evidence="1">
    <location>
        <begin position="22"/>
        <end position="31"/>
    </location>
</feature>
<evidence type="ECO:0000256" key="1">
    <source>
        <dbReference type="SAM" id="MobiDB-lite"/>
    </source>
</evidence>
<evidence type="ECO:0000313" key="4">
    <source>
        <dbReference type="EMBL" id="BBO86277.1"/>
    </source>
</evidence>
<feature type="region of interest" description="Disordered" evidence="1">
    <location>
        <begin position="1"/>
        <end position="61"/>
    </location>
</feature>
<feature type="compositionally biased region" description="Basic and acidic residues" evidence="1">
    <location>
        <begin position="1"/>
        <end position="21"/>
    </location>
</feature>
<reference evidence="3 5" key="1">
    <citation type="submission" date="2019-11" db="EMBL/GenBank/DDBJ databases">
        <title>Comparative genomics of hydrocarbon-degrading Desulfosarcina strains.</title>
        <authorList>
            <person name="Watanabe M."/>
            <person name="Kojima H."/>
            <person name="Fukui M."/>
        </authorList>
    </citation>
    <scope>NUCLEOTIDE SEQUENCE [LARGE SCALE GENOMIC DNA]</scope>
    <source>
        <strain evidence="3 5">28bB2T</strain>
    </source>
</reference>
<evidence type="ECO:0000313" key="2">
    <source>
        <dbReference type="EMBL" id="BBO85013.1"/>
    </source>
</evidence>
<evidence type="ECO:0000313" key="5">
    <source>
        <dbReference type="Proteomes" id="UP000425960"/>
    </source>
</evidence>
<accession>A0A5K7ZXP3</accession>
<protein>
    <submittedName>
        <fullName evidence="3">Uncharacterized protein</fullName>
    </submittedName>
</protein>
<name>A0A5K7ZXP3_9BACT</name>
<organism evidence="3 5">
    <name type="scientific">Desulfosarcina ovata subsp. sediminis</name>
    <dbReference type="NCBI Taxonomy" id="885957"/>
    <lineage>
        <taxon>Bacteria</taxon>
        <taxon>Pseudomonadati</taxon>
        <taxon>Thermodesulfobacteriota</taxon>
        <taxon>Desulfobacteria</taxon>
        <taxon>Desulfobacterales</taxon>
        <taxon>Desulfosarcinaceae</taxon>
        <taxon>Desulfosarcina</taxon>
    </lineage>
</organism>
<sequence>MTHVAVKENSKATAKRNENIARPKKAKRPIGKVKTGGGTDNINKNEKTWMMPLQHPDAPGL</sequence>
<dbReference type="EMBL" id="AP021876">
    <property type="protein sequence ID" value="BBO86277.1"/>
    <property type="molecule type" value="Genomic_DNA"/>
</dbReference>
<dbReference type="Proteomes" id="UP000425960">
    <property type="component" value="Chromosome"/>
</dbReference>